<dbReference type="Gene3D" id="2.150.10.10">
    <property type="entry name" value="Serralysin-like metalloprotease, C-terminal"/>
    <property type="match status" value="4"/>
</dbReference>
<evidence type="ECO:0000313" key="13">
    <source>
        <dbReference type="EMBL" id="GAA4358464.1"/>
    </source>
</evidence>
<comment type="caution">
    <text evidence="13">The sequence shown here is derived from an EMBL/GenBank/DDBJ whole genome shotgun (WGS) entry which is preliminary data.</text>
</comment>
<protein>
    <recommendedName>
        <fullName evidence="12">P/Homo B domain-containing protein</fullName>
    </recommendedName>
</protein>
<gene>
    <name evidence="13" type="ORF">GCM10023165_53380</name>
</gene>
<dbReference type="PROSITE" id="PS00330">
    <property type="entry name" value="HEMOLYSIN_CALCIUM"/>
    <property type="match status" value="8"/>
</dbReference>
<evidence type="ECO:0000256" key="10">
    <source>
        <dbReference type="ARBA" id="ARBA00023136"/>
    </source>
</evidence>
<dbReference type="InterPro" id="IPR050557">
    <property type="entry name" value="RTX_toxin/Mannuronan_C5-epim"/>
</dbReference>
<dbReference type="Gene3D" id="2.60.120.260">
    <property type="entry name" value="Galactose-binding domain-like"/>
    <property type="match status" value="1"/>
</dbReference>
<evidence type="ECO:0000256" key="5">
    <source>
        <dbReference type="ARBA" id="ARBA00022670"/>
    </source>
</evidence>
<keyword evidence="10" id="KW-0472">Membrane</keyword>
<evidence type="ECO:0000256" key="8">
    <source>
        <dbReference type="ARBA" id="ARBA00022837"/>
    </source>
</evidence>
<dbReference type="InterPro" id="IPR010566">
    <property type="entry name" value="Haemolys_ca-bd"/>
</dbReference>
<comment type="subcellular location">
    <subcellularLocation>
        <location evidence="1">Membrane</location>
    </subcellularLocation>
    <subcellularLocation>
        <location evidence="2">Secreted</location>
    </subcellularLocation>
</comment>
<dbReference type="PROSITE" id="PS51829">
    <property type="entry name" value="P_HOMO_B"/>
    <property type="match status" value="1"/>
</dbReference>
<keyword evidence="3" id="KW-0964">Secreted</keyword>
<feature type="region of interest" description="Disordered" evidence="11">
    <location>
        <begin position="365"/>
        <end position="385"/>
    </location>
</feature>
<dbReference type="PANTHER" id="PTHR38340">
    <property type="entry name" value="S-LAYER PROTEIN"/>
    <property type="match status" value="1"/>
</dbReference>
<proteinExistence type="predicted"/>
<reference evidence="14" key="1">
    <citation type="journal article" date="2019" name="Int. J. Syst. Evol. Microbiol.">
        <title>The Global Catalogue of Microorganisms (GCM) 10K type strain sequencing project: providing services to taxonomists for standard genome sequencing and annotation.</title>
        <authorList>
            <consortium name="The Broad Institute Genomics Platform"/>
            <consortium name="The Broad Institute Genome Sequencing Center for Infectious Disease"/>
            <person name="Wu L."/>
            <person name="Ma J."/>
        </authorList>
    </citation>
    <scope>NUCLEOTIDE SEQUENCE [LARGE SCALE GENOMIC DNA]</scope>
    <source>
        <strain evidence="14">JCM 17804</strain>
    </source>
</reference>
<dbReference type="InterPro" id="IPR018511">
    <property type="entry name" value="Hemolysin-typ_Ca-bd_CS"/>
</dbReference>
<dbReference type="Pfam" id="PF00353">
    <property type="entry name" value="HemolysinCabind"/>
    <property type="match status" value="8"/>
</dbReference>
<evidence type="ECO:0000256" key="7">
    <source>
        <dbReference type="ARBA" id="ARBA00022801"/>
    </source>
</evidence>
<dbReference type="InterPro" id="IPR001343">
    <property type="entry name" value="Hemolysn_Ca-bd"/>
</dbReference>
<evidence type="ECO:0000313" key="14">
    <source>
        <dbReference type="Proteomes" id="UP001500975"/>
    </source>
</evidence>
<evidence type="ECO:0000259" key="12">
    <source>
        <dbReference type="PROSITE" id="PS51829"/>
    </source>
</evidence>
<sequence length="1158" mass="116831">MVLDLDGDGVQLTSYGSAPVLFDADNDGGSLEQTGWVSAQDGIVVHDLNGNGRIDNVAETLSEYYKGMAGSNGVAGTRPHADNVFNSADAAWSSLRVWVDANHDGKTDAGELKTFADLSITGISLATTAQSGEVRDGNEVLARGSFVQAGITKEAIAANFLANPAGASLAQTGSGLTVSTEGTAGLTSFVSQNTVATVHETLSAAALSVRHVTGGAGHDTIIGDAQANWLAGSTGADRLSGGAGDDVLLVDAADTFIDGGEGLDVVQVVGSAGVMLDMAESQVEIAVGGDGADTFVGGGRSSVFVRGGAGDDLIIGGAANDALSGEDGNDVIDGGAGNDLIRGHRGKDRLIGGLGDDVLDGGLEDDTLQGGSGKDVLTGGRGDDSLDGGDGIDVAEYAGSYADYRITRIADADGSARFRVVDTRSGADGADTLTNVEKLNGADWATNAGSHWNGGGMHVSHDYGFGKVDARAAARLAESWTEQNTAGNEYVARASSGVLNVSIPDGSGMVTRTFAMAAGVEVESAQVTLELDHQRWGDLIVKLVSPGGTESVLVNRPGKAPGSGASDLGDASSGTLSFSFNSTRLRGEQSAGNWTLQVIDAVTGHTGTLKNVRLDLYGSATDSNDVYVYTNEFAAFAGSTRGTLADSNGGRDTLNASAVTGNSILNLNSGSTSTLAGKALTLSGEFENAFGGDGSDTLTGNALNNVLLGGRGADTLLGGEGNDTLDGGRGNDVLTGGAGSDLFVIAKDAGAQDTIVDLGAGTAGSAAETIALIGFGGLDFAGLARTQVGTDTRLDLGEGQAVLLRNQQASLLSAAQCRFFDSQGALQSWQLAGQGGVAGAATEGDDLLQGTTGDDVIAGLGGNDTLSGNDGNDKLLGGSGQDALNGGAGDDVLVLELAGEGSDIVRASVTHTLAANVENLLLNSAGAIDGTGNALSNVLYAGAGDNVLDGLGGNDWVSYVYAGSAVTVSLASAGAQATGGSGTDTLRNIEYLFGSNCNDTLTGNSAANVLSGGLGNDVLIGGEGADLLAGGAGNDIYRFGRGSGQDTVIEDDTTSGNTDVLQFAPEISMDQLWFRQTGNHLEISIIGTTDRVTVNNWYSNSGSRIEQVQLSDGRILVERGVQQLVEAMAVFDVPPPGQSTLPPSYRDSLAPLLAANWT</sequence>
<keyword evidence="5" id="KW-0645">Protease</keyword>
<keyword evidence="4" id="KW-0800">Toxin</keyword>
<dbReference type="SUPFAM" id="SSF51120">
    <property type="entry name" value="beta-Roll"/>
    <property type="match status" value="5"/>
</dbReference>
<evidence type="ECO:0000256" key="2">
    <source>
        <dbReference type="ARBA" id="ARBA00004613"/>
    </source>
</evidence>
<evidence type="ECO:0000256" key="6">
    <source>
        <dbReference type="ARBA" id="ARBA00022737"/>
    </source>
</evidence>
<dbReference type="PRINTS" id="PR01488">
    <property type="entry name" value="RTXTOXINA"/>
</dbReference>
<evidence type="ECO:0000256" key="4">
    <source>
        <dbReference type="ARBA" id="ARBA00022656"/>
    </source>
</evidence>
<evidence type="ECO:0000256" key="9">
    <source>
        <dbReference type="ARBA" id="ARBA00023026"/>
    </source>
</evidence>
<dbReference type="InterPro" id="IPR008979">
    <property type="entry name" value="Galactose-bd-like_sf"/>
</dbReference>
<name>A0ABP8IGW8_9BURK</name>
<keyword evidence="8" id="KW-0106">Calcium</keyword>
<keyword evidence="9" id="KW-0843">Virulence</keyword>
<keyword evidence="14" id="KW-1185">Reference proteome</keyword>
<dbReference type="Pfam" id="PF06594">
    <property type="entry name" value="HCBP_related"/>
    <property type="match status" value="1"/>
</dbReference>
<dbReference type="InterPro" id="IPR002884">
    <property type="entry name" value="P_dom"/>
</dbReference>
<dbReference type="SUPFAM" id="SSF49785">
    <property type="entry name" value="Galactose-binding domain-like"/>
    <property type="match status" value="1"/>
</dbReference>
<keyword evidence="6" id="KW-0677">Repeat</keyword>
<organism evidence="13 14">
    <name type="scientific">Variovorax defluvii</name>
    <dbReference type="NCBI Taxonomy" id="913761"/>
    <lineage>
        <taxon>Bacteria</taxon>
        <taxon>Pseudomonadati</taxon>
        <taxon>Pseudomonadota</taxon>
        <taxon>Betaproteobacteria</taxon>
        <taxon>Burkholderiales</taxon>
        <taxon>Comamonadaceae</taxon>
        <taxon>Variovorax</taxon>
    </lineage>
</organism>
<evidence type="ECO:0000256" key="1">
    <source>
        <dbReference type="ARBA" id="ARBA00004370"/>
    </source>
</evidence>
<evidence type="ECO:0000256" key="3">
    <source>
        <dbReference type="ARBA" id="ARBA00022525"/>
    </source>
</evidence>
<dbReference type="PANTHER" id="PTHR38340:SF1">
    <property type="entry name" value="S-LAYER PROTEIN"/>
    <property type="match status" value="1"/>
</dbReference>
<dbReference type="Proteomes" id="UP001500975">
    <property type="component" value="Unassembled WGS sequence"/>
</dbReference>
<feature type="domain" description="P/Homo B" evidence="12">
    <location>
        <begin position="475"/>
        <end position="622"/>
    </location>
</feature>
<dbReference type="Pfam" id="PF01483">
    <property type="entry name" value="P_proprotein"/>
    <property type="match status" value="1"/>
</dbReference>
<dbReference type="InterPro" id="IPR003995">
    <property type="entry name" value="RTX_toxin_determinant-A"/>
</dbReference>
<evidence type="ECO:0000256" key="11">
    <source>
        <dbReference type="SAM" id="MobiDB-lite"/>
    </source>
</evidence>
<accession>A0ABP8IGW8</accession>
<dbReference type="EMBL" id="BAABGJ010000081">
    <property type="protein sequence ID" value="GAA4358464.1"/>
    <property type="molecule type" value="Genomic_DNA"/>
</dbReference>
<dbReference type="PRINTS" id="PR00313">
    <property type="entry name" value="CABNDNGRPT"/>
</dbReference>
<keyword evidence="7" id="KW-0378">Hydrolase</keyword>
<dbReference type="InterPro" id="IPR011049">
    <property type="entry name" value="Serralysin-like_metalloprot_C"/>
</dbReference>